<dbReference type="PANTHER" id="PTHR11220">
    <property type="entry name" value="HEME-BINDING PROTEIN-RELATED"/>
    <property type="match status" value="1"/>
</dbReference>
<proteinExistence type="inferred from homology"/>
<feature type="signal peptide" evidence="2">
    <location>
        <begin position="1"/>
        <end position="23"/>
    </location>
</feature>
<dbReference type="AlphaFoldDB" id="A0AAE1K0P6"/>
<evidence type="ECO:0008006" key="5">
    <source>
        <dbReference type="Google" id="ProtNLM"/>
    </source>
</evidence>
<dbReference type="EMBL" id="JAWQEG010004471">
    <property type="protein sequence ID" value="KAK3861532.1"/>
    <property type="molecule type" value="Genomic_DNA"/>
</dbReference>
<comment type="caution">
    <text evidence="3">The sequence shown here is derived from an EMBL/GenBank/DDBJ whole genome shotgun (WGS) entry which is preliminary data.</text>
</comment>
<keyword evidence="2" id="KW-0732">Signal</keyword>
<reference evidence="3" key="1">
    <citation type="submission" date="2023-10" db="EMBL/GenBank/DDBJ databases">
        <title>Genome assemblies of two species of porcelain crab, Petrolisthes cinctipes and Petrolisthes manimaculis (Anomura: Porcellanidae).</title>
        <authorList>
            <person name="Angst P."/>
        </authorList>
    </citation>
    <scope>NUCLEOTIDE SEQUENCE</scope>
    <source>
        <strain evidence="3">PB745_01</strain>
        <tissue evidence="3">Gill</tissue>
    </source>
</reference>
<evidence type="ECO:0000256" key="2">
    <source>
        <dbReference type="SAM" id="SignalP"/>
    </source>
</evidence>
<dbReference type="Gene3D" id="3.20.80.10">
    <property type="entry name" value="Regulatory factor, effector binding domain"/>
    <property type="match status" value="1"/>
</dbReference>
<keyword evidence="4" id="KW-1185">Reference proteome</keyword>
<dbReference type="InterPro" id="IPR006917">
    <property type="entry name" value="SOUL_heme-bd"/>
</dbReference>
<protein>
    <recommendedName>
        <fullName evidence="5">Heme-binding protein 2</fullName>
    </recommendedName>
</protein>
<evidence type="ECO:0000256" key="1">
    <source>
        <dbReference type="ARBA" id="ARBA00009817"/>
    </source>
</evidence>
<evidence type="ECO:0000313" key="3">
    <source>
        <dbReference type="EMBL" id="KAK3861532.1"/>
    </source>
</evidence>
<gene>
    <name evidence="3" type="ORF">Pcinc_032520</name>
</gene>
<dbReference type="Proteomes" id="UP001286313">
    <property type="component" value="Unassembled WGS sequence"/>
</dbReference>
<dbReference type="SUPFAM" id="SSF55136">
    <property type="entry name" value="Probable bacterial effector-binding domain"/>
    <property type="match status" value="1"/>
</dbReference>
<dbReference type="PANTHER" id="PTHR11220:SF1">
    <property type="entry name" value="HEME-BINDING PROTEIN 2"/>
    <property type="match status" value="1"/>
</dbReference>
<comment type="similarity">
    <text evidence="1">Belongs to the HEBP family.</text>
</comment>
<organism evidence="3 4">
    <name type="scientific">Petrolisthes cinctipes</name>
    <name type="common">Flat porcelain crab</name>
    <dbReference type="NCBI Taxonomy" id="88211"/>
    <lineage>
        <taxon>Eukaryota</taxon>
        <taxon>Metazoa</taxon>
        <taxon>Ecdysozoa</taxon>
        <taxon>Arthropoda</taxon>
        <taxon>Crustacea</taxon>
        <taxon>Multicrustacea</taxon>
        <taxon>Malacostraca</taxon>
        <taxon>Eumalacostraca</taxon>
        <taxon>Eucarida</taxon>
        <taxon>Decapoda</taxon>
        <taxon>Pleocyemata</taxon>
        <taxon>Anomura</taxon>
        <taxon>Galatheoidea</taxon>
        <taxon>Porcellanidae</taxon>
        <taxon>Petrolisthes</taxon>
    </lineage>
</organism>
<evidence type="ECO:0000313" key="4">
    <source>
        <dbReference type="Proteomes" id="UP001286313"/>
    </source>
</evidence>
<feature type="chain" id="PRO_5042065416" description="Heme-binding protein 2" evidence="2">
    <location>
        <begin position="24"/>
        <end position="219"/>
    </location>
</feature>
<name>A0AAE1K0P6_PETCI</name>
<sequence>MRGGVVWPCLLVMVVVVMVGVSAAPSNMFEDFEDGPTEFANYTLVKEAETYEVRVYEPSTWACVEMLDVKNNAKGKAKKHLKQKLGLLLGLMDYVTGNNSMDVELGMTAPMTSVGEEVGDGVMKGKICYYLPSEHQLNPPLPRNENIFIERRPQLKVAARTFGGWRMDMAKWEEQKEALKADLQEAGEDVVGFNIFYGAIYNPPTQMEDRRNEVWYEMA</sequence>
<dbReference type="InterPro" id="IPR011256">
    <property type="entry name" value="Reg_factor_effector_dom_sf"/>
</dbReference>
<accession>A0AAE1K0P6</accession>
<dbReference type="Pfam" id="PF04832">
    <property type="entry name" value="SOUL"/>
    <property type="match status" value="1"/>
</dbReference>